<dbReference type="Pfam" id="PF00293">
    <property type="entry name" value="NUDIX"/>
    <property type="match status" value="1"/>
</dbReference>
<dbReference type="KEGG" id="agf:ET445_07560"/>
<dbReference type="GO" id="GO:0016787">
    <property type="term" value="F:hydrolase activity"/>
    <property type="evidence" value="ECO:0007669"/>
    <property type="project" value="UniProtKB-KW"/>
</dbReference>
<name>A0A4P6FBK1_9MICO</name>
<evidence type="ECO:0000259" key="3">
    <source>
        <dbReference type="Pfam" id="PF00293"/>
    </source>
</evidence>
<evidence type="ECO:0000256" key="2">
    <source>
        <dbReference type="ARBA" id="ARBA00022801"/>
    </source>
</evidence>
<dbReference type="GO" id="GO:0019693">
    <property type="term" value="P:ribose phosphate metabolic process"/>
    <property type="evidence" value="ECO:0007669"/>
    <property type="project" value="TreeGrafter"/>
</dbReference>
<sequence length="181" mass="19455">MSWPVRASRVAYENRWIRVVEDEVVRPDGETGVYGVVEVRNPAVFVVAVTDADEVLLVTIDRHTVGSSIEVPAGGSDGEDLRVAAERELLEETGYEAAEWREIGRMQALNGICRADETVFLATGLRRAAHDATGSQVEEGIGAVRAVPWAETLRMAVSGEISDGETVAALFYAAAALGRIA</sequence>
<keyword evidence="2 4" id="KW-0378">Hydrolase</keyword>
<dbReference type="InterPro" id="IPR000086">
    <property type="entry name" value="NUDIX_hydrolase_dom"/>
</dbReference>
<comment type="cofactor">
    <cofactor evidence="1">
        <name>Mg(2+)</name>
        <dbReference type="ChEBI" id="CHEBI:18420"/>
    </cofactor>
</comment>
<dbReference type="PANTHER" id="PTHR11839">
    <property type="entry name" value="UDP/ADP-SUGAR PYROPHOSPHATASE"/>
    <property type="match status" value="1"/>
</dbReference>
<protein>
    <submittedName>
        <fullName evidence="4">NUDIX hydrolase</fullName>
    </submittedName>
</protein>
<dbReference type="OrthoDB" id="177518at2"/>
<dbReference type="Proteomes" id="UP000291259">
    <property type="component" value="Chromosome"/>
</dbReference>
<accession>A0A4P6FBK1</accession>
<evidence type="ECO:0000313" key="5">
    <source>
        <dbReference type="Proteomes" id="UP000291259"/>
    </source>
</evidence>
<gene>
    <name evidence="4" type="ORF">ET445_07560</name>
</gene>
<dbReference type="EMBL" id="CP035491">
    <property type="protein sequence ID" value="QAY73224.1"/>
    <property type="molecule type" value="Genomic_DNA"/>
</dbReference>
<dbReference type="Gene3D" id="3.90.79.10">
    <property type="entry name" value="Nucleoside Triphosphate Pyrophosphohydrolase"/>
    <property type="match status" value="1"/>
</dbReference>
<reference evidence="4 5" key="1">
    <citation type="submission" date="2019-01" db="EMBL/GenBank/DDBJ databases">
        <title>Genome sequencing of strain FW100M-8.</title>
        <authorList>
            <person name="Heo J."/>
            <person name="Kim S.-J."/>
            <person name="Kim J.-S."/>
            <person name="Hong S.-B."/>
            <person name="Kwon S.-W."/>
        </authorList>
    </citation>
    <scope>NUCLEOTIDE SEQUENCE [LARGE SCALE GENOMIC DNA]</scope>
    <source>
        <strain evidence="4 5">FW100M-8</strain>
    </source>
</reference>
<feature type="domain" description="Nudix hydrolase" evidence="3">
    <location>
        <begin position="40"/>
        <end position="152"/>
    </location>
</feature>
<dbReference type="RefSeq" id="WP_129190260.1">
    <property type="nucleotide sequence ID" value="NZ_CP035491.1"/>
</dbReference>
<organism evidence="4 5">
    <name type="scientific">Agromyces protaetiae</name>
    <dbReference type="NCBI Taxonomy" id="2509455"/>
    <lineage>
        <taxon>Bacteria</taxon>
        <taxon>Bacillati</taxon>
        <taxon>Actinomycetota</taxon>
        <taxon>Actinomycetes</taxon>
        <taxon>Micrococcales</taxon>
        <taxon>Microbacteriaceae</taxon>
        <taxon>Agromyces</taxon>
    </lineage>
</organism>
<dbReference type="SUPFAM" id="SSF55811">
    <property type="entry name" value="Nudix"/>
    <property type="match status" value="1"/>
</dbReference>
<evidence type="ECO:0000256" key="1">
    <source>
        <dbReference type="ARBA" id="ARBA00001946"/>
    </source>
</evidence>
<dbReference type="AlphaFoldDB" id="A0A4P6FBK1"/>
<proteinExistence type="predicted"/>
<evidence type="ECO:0000313" key="4">
    <source>
        <dbReference type="EMBL" id="QAY73224.1"/>
    </source>
</evidence>
<keyword evidence="5" id="KW-1185">Reference proteome</keyword>
<dbReference type="GO" id="GO:0006753">
    <property type="term" value="P:nucleoside phosphate metabolic process"/>
    <property type="evidence" value="ECO:0007669"/>
    <property type="project" value="TreeGrafter"/>
</dbReference>
<dbReference type="InterPro" id="IPR015797">
    <property type="entry name" value="NUDIX_hydrolase-like_dom_sf"/>
</dbReference>
<dbReference type="PANTHER" id="PTHR11839:SF18">
    <property type="entry name" value="NUDIX HYDROLASE DOMAIN-CONTAINING PROTEIN"/>
    <property type="match status" value="1"/>
</dbReference>